<evidence type="ECO:0000313" key="6">
    <source>
        <dbReference type="EMBL" id="PHT34060.1"/>
    </source>
</evidence>
<dbReference type="PANTHER" id="PTHR31470">
    <property type="entry name" value="CYSTEINE PROTEINASES SUPERFAMILY PROTEIN-RELATED-RELATED"/>
    <property type="match status" value="1"/>
</dbReference>
<sequence>MAPKRIEIESSPSKGTSKVARLHPPLYELASQALSQSEAEDNEHGGGDEYFKRDDPNANSPATEELVKTFSIDSYPVRIQYDGATDLTCFSILAGLPWNLVDEVYIPINYGDEFHWVLAVVVLRERRICIYDSISERRRFDPSSEIQEMAKIAKIFPTYLDISGFLNQKVRIDWSMIEAYRNKMGNLFDVEYVEGITLQPIGSMDYSLFVAAYAEYLSDGLQVPNDELDVGLLHKRYATFLWKYGKAKA</sequence>
<dbReference type="SUPFAM" id="SSF54001">
    <property type="entry name" value="Cysteine proteinases"/>
    <property type="match status" value="1"/>
</dbReference>
<evidence type="ECO:0000256" key="3">
    <source>
        <dbReference type="ARBA" id="ARBA00022801"/>
    </source>
</evidence>
<feature type="region of interest" description="Disordered" evidence="4">
    <location>
        <begin position="1"/>
        <end position="21"/>
    </location>
</feature>
<dbReference type="PANTHER" id="PTHR31470:SF46">
    <property type="entry name" value="ULP1 PROTEASE FAMILY, C-TERMINAL CATALYTIC DOMAIN CONTAINING PROTEIN"/>
    <property type="match status" value="1"/>
</dbReference>
<feature type="domain" description="Ubiquitin-like protease family profile" evidence="5">
    <location>
        <begin position="1"/>
        <end position="217"/>
    </location>
</feature>
<reference evidence="6 7" key="1">
    <citation type="journal article" date="2017" name="Genome Biol.">
        <title>New reference genome sequences of hot pepper reveal the massive evolution of plant disease-resistance genes by retroduplication.</title>
        <authorList>
            <person name="Kim S."/>
            <person name="Park J."/>
            <person name="Yeom S.I."/>
            <person name="Kim Y.M."/>
            <person name="Seo E."/>
            <person name="Kim K.T."/>
            <person name="Kim M.S."/>
            <person name="Lee J.M."/>
            <person name="Cheong K."/>
            <person name="Shin H.S."/>
            <person name="Kim S.B."/>
            <person name="Han K."/>
            <person name="Lee J."/>
            <person name="Park M."/>
            <person name="Lee H.A."/>
            <person name="Lee H.Y."/>
            <person name="Lee Y."/>
            <person name="Oh S."/>
            <person name="Lee J.H."/>
            <person name="Choi E."/>
            <person name="Choi E."/>
            <person name="Lee S.E."/>
            <person name="Jeon J."/>
            <person name="Kim H."/>
            <person name="Choi G."/>
            <person name="Song H."/>
            <person name="Lee J."/>
            <person name="Lee S.C."/>
            <person name="Kwon J.K."/>
            <person name="Lee H.Y."/>
            <person name="Koo N."/>
            <person name="Hong Y."/>
            <person name="Kim R.W."/>
            <person name="Kang W.H."/>
            <person name="Huh J.H."/>
            <person name="Kang B.C."/>
            <person name="Yang T.J."/>
            <person name="Lee Y.H."/>
            <person name="Bennetzen J.L."/>
            <person name="Choi D."/>
        </authorList>
    </citation>
    <scope>NUCLEOTIDE SEQUENCE [LARGE SCALE GENOMIC DNA]</scope>
    <source>
        <strain evidence="7">cv. PBC81</strain>
    </source>
</reference>
<evidence type="ECO:0000256" key="4">
    <source>
        <dbReference type="SAM" id="MobiDB-lite"/>
    </source>
</evidence>
<protein>
    <recommendedName>
        <fullName evidence="5">Ubiquitin-like protease family profile domain-containing protein</fullName>
    </recommendedName>
</protein>
<accession>A0A2G2VM68</accession>
<feature type="compositionally biased region" description="Basic and acidic residues" evidence="4">
    <location>
        <begin position="42"/>
        <end position="56"/>
    </location>
</feature>
<dbReference type="Gene3D" id="3.40.395.10">
    <property type="entry name" value="Adenoviral Proteinase, Chain A"/>
    <property type="match status" value="1"/>
</dbReference>
<dbReference type="GO" id="GO:0008234">
    <property type="term" value="F:cysteine-type peptidase activity"/>
    <property type="evidence" value="ECO:0007669"/>
    <property type="project" value="InterPro"/>
</dbReference>
<name>A0A2G2VM68_CAPBA</name>
<evidence type="ECO:0000256" key="2">
    <source>
        <dbReference type="ARBA" id="ARBA00022670"/>
    </source>
</evidence>
<gene>
    <name evidence="6" type="ORF">CQW23_25860</name>
</gene>
<keyword evidence="3" id="KW-0378">Hydrolase</keyword>
<evidence type="ECO:0000313" key="7">
    <source>
        <dbReference type="Proteomes" id="UP000224567"/>
    </source>
</evidence>
<dbReference type="AlphaFoldDB" id="A0A2G2VM68"/>
<evidence type="ECO:0000259" key="5">
    <source>
        <dbReference type="PROSITE" id="PS50600"/>
    </source>
</evidence>
<dbReference type="Pfam" id="PF02902">
    <property type="entry name" value="Peptidase_C48"/>
    <property type="match status" value="1"/>
</dbReference>
<comment type="caution">
    <text evidence="6">The sequence shown here is derived from an EMBL/GenBank/DDBJ whole genome shotgun (WGS) entry which is preliminary data.</text>
</comment>
<dbReference type="GO" id="GO:0006508">
    <property type="term" value="P:proteolysis"/>
    <property type="evidence" value="ECO:0007669"/>
    <property type="project" value="UniProtKB-KW"/>
</dbReference>
<dbReference type="EMBL" id="MLFT02000011">
    <property type="protein sequence ID" value="PHT34060.1"/>
    <property type="molecule type" value="Genomic_DNA"/>
</dbReference>
<organism evidence="6 7">
    <name type="scientific">Capsicum baccatum</name>
    <name type="common">Peruvian pepper</name>
    <dbReference type="NCBI Taxonomy" id="33114"/>
    <lineage>
        <taxon>Eukaryota</taxon>
        <taxon>Viridiplantae</taxon>
        <taxon>Streptophyta</taxon>
        <taxon>Embryophyta</taxon>
        <taxon>Tracheophyta</taxon>
        <taxon>Spermatophyta</taxon>
        <taxon>Magnoliopsida</taxon>
        <taxon>eudicotyledons</taxon>
        <taxon>Gunneridae</taxon>
        <taxon>Pentapetalae</taxon>
        <taxon>asterids</taxon>
        <taxon>lamiids</taxon>
        <taxon>Solanales</taxon>
        <taxon>Solanaceae</taxon>
        <taxon>Solanoideae</taxon>
        <taxon>Capsiceae</taxon>
        <taxon>Capsicum</taxon>
    </lineage>
</organism>
<dbReference type="InterPro" id="IPR003653">
    <property type="entry name" value="Peptidase_C48_C"/>
</dbReference>
<keyword evidence="2" id="KW-0645">Protease</keyword>
<dbReference type="InterPro" id="IPR038765">
    <property type="entry name" value="Papain-like_cys_pep_sf"/>
</dbReference>
<dbReference type="OrthoDB" id="1680482at2759"/>
<feature type="region of interest" description="Disordered" evidence="4">
    <location>
        <begin position="33"/>
        <end position="60"/>
    </location>
</feature>
<comment type="similarity">
    <text evidence="1">Belongs to the peptidase C48 family.</text>
</comment>
<evidence type="ECO:0000256" key="1">
    <source>
        <dbReference type="ARBA" id="ARBA00005234"/>
    </source>
</evidence>
<keyword evidence="7" id="KW-1185">Reference proteome</keyword>
<dbReference type="Proteomes" id="UP000224567">
    <property type="component" value="Unassembled WGS sequence"/>
</dbReference>
<dbReference type="PROSITE" id="PS50600">
    <property type="entry name" value="ULP_PROTEASE"/>
    <property type="match status" value="1"/>
</dbReference>
<reference evidence="7" key="2">
    <citation type="journal article" date="2017" name="J. Anim. Genet.">
        <title>Multiple reference genome sequences of hot pepper reveal the massive evolution of plant disease resistance genes by retroduplication.</title>
        <authorList>
            <person name="Kim S."/>
            <person name="Park J."/>
            <person name="Yeom S.-I."/>
            <person name="Kim Y.-M."/>
            <person name="Seo E."/>
            <person name="Kim K.-T."/>
            <person name="Kim M.-S."/>
            <person name="Lee J.M."/>
            <person name="Cheong K."/>
            <person name="Shin H.-S."/>
            <person name="Kim S.-B."/>
            <person name="Han K."/>
            <person name="Lee J."/>
            <person name="Park M."/>
            <person name="Lee H.-A."/>
            <person name="Lee H.-Y."/>
            <person name="Lee Y."/>
            <person name="Oh S."/>
            <person name="Lee J.H."/>
            <person name="Choi E."/>
            <person name="Choi E."/>
            <person name="Lee S.E."/>
            <person name="Jeon J."/>
            <person name="Kim H."/>
            <person name="Choi G."/>
            <person name="Song H."/>
            <person name="Lee J."/>
            <person name="Lee S.-C."/>
            <person name="Kwon J.-K."/>
            <person name="Lee H.-Y."/>
            <person name="Koo N."/>
            <person name="Hong Y."/>
            <person name="Kim R.W."/>
            <person name="Kang W.-H."/>
            <person name="Huh J.H."/>
            <person name="Kang B.-C."/>
            <person name="Yang T.-J."/>
            <person name="Lee Y.-H."/>
            <person name="Bennetzen J.L."/>
            <person name="Choi D."/>
        </authorList>
    </citation>
    <scope>NUCLEOTIDE SEQUENCE [LARGE SCALE GENOMIC DNA]</scope>
    <source>
        <strain evidence="7">cv. PBC81</strain>
    </source>
</reference>
<proteinExistence type="inferred from homology"/>